<dbReference type="Proteomes" id="UP000813444">
    <property type="component" value="Unassembled WGS sequence"/>
</dbReference>
<keyword evidence="4" id="KW-0378">Hydrolase</keyword>
<dbReference type="GO" id="GO:0031640">
    <property type="term" value="P:killing of cells of another organism"/>
    <property type="evidence" value="ECO:0007669"/>
    <property type="project" value="UniProtKB-KW"/>
</dbReference>
<dbReference type="EMBL" id="JAGPNK010000011">
    <property type="protein sequence ID" value="KAH7311237.1"/>
    <property type="molecule type" value="Genomic_DNA"/>
</dbReference>
<evidence type="ECO:0000256" key="7">
    <source>
        <dbReference type="SAM" id="SignalP"/>
    </source>
</evidence>
<protein>
    <submittedName>
        <fullName evidence="8">Lysozyme-like domain-containing protein</fullName>
    </submittedName>
</protein>
<proteinExistence type="inferred from homology"/>
<organism evidence="8 9">
    <name type="scientific">Stachybotrys elegans</name>
    <dbReference type="NCBI Taxonomy" id="80388"/>
    <lineage>
        <taxon>Eukaryota</taxon>
        <taxon>Fungi</taxon>
        <taxon>Dikarya</taxon>
        <taxon>Ascomycota</taxon>
        <taxon>Pezizomycotina</taxon>
        <taxon>Sordariomycetes</taxon>
        <taxon>Hypocreomycetidae</taxon>
        <taxon>Hypocreales</taxon>
        <taxon>Stachybotryaceae</taxon>
        <taxon>Stachybotrys</taxon>
    </lineage>
</organism>
<dbReference type="AlphaFoldDB" id="A0A8K0SKZ4"/>
<dbReference type="InterPro" id="IPR051018">
    <property type="entry name" value="Bacteriophage_GH24"/>
</dbReference>
<dbReference type="PROSITE" id="PS51257">
    <property type="entry name" value="PROKAR_LIPOPROTEIN"/>
    <property type="match status" value="1"/>
</dbReference>
<dbReference type="GO" id="GO:0003796">
    <property type="term" value="F:lysozyme activity"/>
    <property type="evidence" value="ECO:0007669"/>
    <property type="project" value="UniProtKB-EC"/>
</dbReference>
<keyword evidence="6" id="KW-0326">Glycosidase</keyword>
<dbReference type="PANTHER" id="PTHR38107:SF3">
    <property type="entry name" value="LYSOZYME RRRD-RELATED"/>
    <property type="match status" value="1"/>
</dbReference>
<evidence type="ECO:0000256" key="2">
    <source>
        <dbReference type="ARBA" id="ARBA00022529"/>
    </source>
</evidence>
<dbReference type="InterPro" id="IPR034690">
    <property type="entry name" value="Endolysin_T4_type"/>
</dbReference>
<dbReference type="GO" id="GO:0016998">
    <property type="term" value="P:cell wall macromolecule catabolic process"/>
    <property type="evidence" value="ECO:0007669"/>
    <property type="project" value="InterPro"/>
</dbReference>
<dbReference type="InterPro" id="IPR023346">
    <property type="entry name" value="Lysozyme-like_dom_sf"/>
</dbReference>
<keyword evidence="7" id="KW-0732">Signal</keyword>
<feature type="chain" id="PRO_5035478885" evidence="7">
    <location>
        <begin position="21"/>
        <end position="267"/>
    </location>
</feature>
<gene>
    <name evidence="8" type="ORF">B0I35DRAFT_357322</name>
</gene>
<name>A0A8K0SKZ4_9HYPO</name>
<keyword evidence="2" id="KW-0929">Antimicrobial</keyword>
<keyword evidence="3" id="KW-0081">Bacteriolytic enzyme</keyword>
<evidence type="ECO:0000256" key="4">
    <source>
        <dbReference type="ARBA" id="ARBA00022801"/>
    </source>
</evidence>
<keyword evidence="9" id="KW-1185">Reference proteome</keyword>
<evidence type="ECO:0000256" key="5">
    <source>
        <dbReference type="ARBA" id="ARBA00023200"/>
    </source>
</evidence>
<dbReference type="GO" id="GO:0042742">
    <property type="term" value="P:defense response to bacterium"/>
    <property type="evidence" value="ECO:0007669"/>
    <property type="project" value="UniProtKB-KW"/>
</dbReference>
<dbReference type="HAMAP" id="MF_04110">
    <property type="entry name" value="ENDOLYSIN_T4"/>
    <property type="match status" value="1"/>
</dbReference>
<evidence type="ECO:0000256" key="6">
    <source>
        <dbReference type="ARBA" id="ARBA00023295"/>
    </source>
</evidence>
<keyword evidence="5" id="KW-1035">Host cytoplasm</keyword>
<dbReference type="GO" id="GO:0009253">
    <property type="term" value="P:peptidoglycan catabolic process"/>
    <property type="evidence" value="ECO:0007669"/>
    <property type="project" value="InterPro"/>
</dbReference>
<comment type="catalytic activity">
    <reaction evidence="1">
        <text>Hydrolysis of (1-&gt;4)-beta-linkages between N-acetylmuramic acid and N-acetyl-D-glucosamine residues in a peptidoglycan and between N-acetyl-D-glucosamine residues in chitodextrins.</text>
        <dbReference type="EC" id="3.2.1.17"/>
    </reaction>
</comment>
<evidence type="ECO:0000256" key="3">
    <source>
        <dbReference type="ARBA" id="ARBA00022638"/>
    </source>
</evidence>
<dbReference type="CDD" id="cd00737">
    <property type="entry name" value="lyz_endolysin_autolysin"/>
    <property type="match status" value="1"/>
</dbReference>
<evidence type="ECO:0000313" key="9">
    <source>
        <dbReference type="Proteomes" id="UP000813444"/>
    </source>
</evidence>
<dbReference type="OrthoDB" id="5358886at2759"/>
<dbReference type="SUPFAM" id="SSF53955">
    <property type="entry name" value="Lysozyme-like"/>
    <property type="match status" value="1"/>
</dbReference>
<dbReference type="PANTHER" id="PTHR38107">
    <property type="match status" value="1"/>
</dbReference>
<reference evidence="8" key="1">
    <citation type="journal article" date="2021" name="Nat. Commun.">
        <title>Genetic determinants of endophytism in the Arabidopsis root mycobiome.</title>
        <authorList>
            <person name="Mesny F."/>
            <person name="Miyauchi S."/>
            <person name="Thiergart T."/>
            <person name="Pickel B."/>
            <person name="Atanasova L."/>
            <person name="Karlsson M."/>
            <person name="Huettel B."/>
            <person name="Barry K.W."/>
            <person name="Haridas S."/>
            <person name="Chen C."/>
            <person name="Bauer D."/>
            <person name="Andreopoulos W."/>
            <person name="Pangilinan J."/>
            <person name="LaButti K."/>
            <person name="Riley R."/>
            <person name="Lipzen A."/>
            <person name="Clum A."/>
            <person name="Drula E."/>
            <person name="Henrissat B."/>
            <person name="Kohler A."/>
            <person name="Grigoriev I.V."/>
            <person name="Martin F.M."/>
            <person name="Hacquard S."/>
        </authorList>
    </citation>
    <scope>NUCLEOTIDE SEQUENCE</scope>
    <source>
        <strain evidence="8">MPI-CAGE-CH-0235</strain>
    </source>
</reference>
<sequence>MKLPTSTHFLSLLACSTASAYLITGDGVNCRDGPGTSFKALKTYQKGHDVSISCQTEGTEVNGNSIWDFTSDGCYVADYYVKTGSDDYVTDKCTSGPSPPPTCGAPKSNAATVDLIASFEGFVPNIYLDTNGDATVGYGHLCKKTRCAEVKYPIPLSVADGKKLLAEDMAIFEKCITEMTNDRVTLNANQYGAVVSWSFNIGCSAARGSSLIRRLNAGEKPSVVLPEELVKWINDNNGPLEGLRRRRKAEITLSQKATTEKALPPVC</sequence>
<dbReference type="Pfam" id="PF00959">
    <property type="entry name" value="Phage_lysozyme"/>
    <property type="match status" value="1"/>
</dbReference>
<dbReference type="InterPro" id="IPR023347">
    <property type="entry name" value="Lysozyme_dom_sf"/>
</dbReference>
<dbReference type="InterPro" id="IPR033907">
    <property type="entry name" value="Endolysin_autolysin"/>
</dbReference>
<dbReference type="Gene3D" id="1.10.530.40">
    <property type="match status" value="1"/>
</dbReference>
<dbReference type="InterPro" id="IPR002196">
    <property type="entry name" value="Glyco_hydro_24"/>
</dbReference>
<evidence type="ECO:0000256" key="1">
    <source>
        <dbReference type="ARBA" id="ARBA00000632"/>
    </source>
</evidence>
<feature type="signal peptide" evidence="7">
    <location>
        <begin position="1"/>
        <end position="20"/>
    </location>
</feature>
<comment type="caution">
    <text evidence="8">The sequence shown here is derived from an EMBL/GenBank/DDBJ whole genome shotgun (WGS) entry which is preliminary data.</text>
</comment>
<evidence type="ECO:0000313" key="8">
    <source>
        <dbReference type="EMBL" id="KAH7311237.1"/>
    </source>
</evidence>
<accession>A0A8K0SKZ4</accession>